<evidence type="ECO:0000256" key="1">
    <source>
        <dbReference type="ARBA" id="ARBA00004970"/>
    </source>
</evidence>
<dbReference type="SUPFAM" id="SSF89550">
    <property type="entry name" value="PHP domain-like"/>
    <property type="match status" value="1"/>
</dbReference>
<dbReference type="RefSeq" id="WP_118764941.1">
    <property type="nucleotide sequence ID" value="NZ_CABJCF010000003.1"/>
</dbReference>
<gene>
    <name evidence="10" type="ORF">DWX20_06775</name>
</gene>
<evidence type="ECO:0000256" key="8">
    <source>
        <dbReference type="RuleBase" id="RU366003"/>
    </source>
</evidence>
<dbReference type="InterPro" id="IPR016195">
    <property type="entry name" value="Pol/histidinol_Pase-like"/>
</dbReference>
<evidence type="ECO:0000259" key="9">
    <source>
        <dbReference type="Pfam" id="PF02811"/>
    </source>
</evidence>
<comment type="catalytic activity">
    <reaction evidence="7 8">
        <text>L-histidinol phosphate + H2O = L-histidinol + phosphate</text>
        <dbReference type="Rhea" id="RHEA:14465"/>
        <dbReference type="ChEBI" id="CHEBI:15377"/>
        <dbReference type="ChEBI" id="CHEBI:43474"/>
        <dbReference type="ChEBI" id="CHEBI:57699"/>
        <dbReference type="ChEBI" id="CHEBI:57980"/>
        <dbReference type="EC" id="3.1.3.15"/>
    </reaction>
</comment>
<proteinExistence type="inferred from homology"/>
<evidence type="ECO:0000256" key="7">
    <source>
        <dbReference type="ARBA" id="ARBA00049158"/>
    </source>
</evidence>
<comment type="caution">
    <text evidence="10">The sequence shown here is derived from an EMBL/GenBank/DDBJ whole genome shotgun (WGS) entry which is preliminary data.</text>
</comment>
<keyword evidence="4 8" id="KW-0028">Amino-acid biosynthesis</keyword>
<accession>A0A412PCB9</accession>
<reference evidence="10 11" key="1">
    <citation type="submission" date="2018-08" db="EMBL/GenBank/DDBJ databases">
        <title>A genome reference for cultivated species of the human gut microbiota.</title>
        <authorList>
            <person name="Zou Y."/>
            <person name="Xue W."/>
            <person name="Luo G."/>
        </authorList>
    </citation>
    <scope>NUCLEOTIDE SEQUENCE [LARGE SCALE GENOMIC DNA]</scope>
    <source>
        <strain evidence="10 11">AF18-46</strain>
    </source>
</reference>
<protein>
    <recommendedName>
        <fullName evidence="3 8">Histidinol-phosphatase</fullName>
        <shortName evidence="8">HolPase</shortName>
        <ecNumber evidence="3 8">3.1.3.15</ecNumber>
    </recommendedName>
</protein>
<dbReference type="EMBL" id="QRWX01000003">
    <property type="protein sequence ID" value="RGT54867.1"/>
    <property type="molecule type" value="Genomic_DNA"/>
</dbReference>
<dbReference type="Gene3D" id="3.20.20.140">
    <property type="entry name" value="Metal-dependent hydrolases"/>
    <property type="match status" value="1"/>
</dbReference>
<dbReference type="PANTHER" id="PTHR21039:SF0">
    <property type="entry name" value="HISTIDINOL-PHOSPHATASE"/>
    <property type="match status" value="1"/>
</dbReference>
<sequence length="269" mass="31140">MIKANYHTHTARCGHAIGADEEYVQAAVQAGLTVLGFSDHAAYPTPCPGLRMNIEQIPDYYQSIRSLQEKYAAQIDIHLGMEVEYYPSQWDTIREYRKTLDYIILGQHNLTIDKDSVYEFENKDQVELYVKCLEEACQHYMCDYIAHPDVFLWKYPRIDESVLQAAEKIADISRFYDIPLELNCGTGVRLGKKEYLDGERYAYPTRAFFEIFAKKKCPIIIGLDVHDPKQFLTDQNLNRALSVVEGLDLNYVQDIDLVGEAKKRKLKFF</sequence>
<dbReference type="InterPro" id="IPR010140">
    <property type="entry name" value="Histidinol_P_phosphatase_HisJ"/>
</dbReference>
<organism evidence="10 11">
    <name type="scientific">Solobacterium moorei</name>
    <dbReference type="NCBI Taxonomy" id="102148"/>
    <lineage>
        <taxon>Bacteria</taxon>
        <taxon>Bacillati</taxon>
        <taxon>Bacillota</taxon>
        <taxon>Erysipelotrichia</taxon>
        <taxon>Erysipelotrichales</taxon>
        <taxon>Erysipelotrichaceae</taxon>
        <taxon>Solobacterium</taxon>
    </lineage>
</organism>
<dbReference type="EC" id="3.1.3.15" evidence="3 8"/>
<evidence type="ECO:0000256" key="2">
    <source>
        <dbReference type="ARBA" id="ARBA00009152"/>
    </source>
</evidence>
<dbReference type="PANTHER" id="PTHR21039">
    <property type="entry name" value="HISTIDINOL PHOSPHATASE-RELATED"/>
    <property type="match status" value="1"/>
</dbReference>
<keyword evidence="6 8" id="KW-0368">Histidine biosynthesis</keyword>
<evidence type="ECO:0000256" key="5">
    <source>
        <dbReference type="ARBA" id="ARBA00022801"/>
    </source>
</evidence>
<feature type="domain" description="PHP" evidence="9">
    <location>
        <begin position="6"/>
        <end position="183"/>
    </location>
</feature>
<evidence type="ECO:0000256" key="6">
    <source>
        <dbReference type="ARBA" id="ARBA00023102"/>
    </source>
</evidence>
<evidence type="ECO:0000256" key="3">
    <source>
        <dbReference type="ARBA" id="ARBA00013085"/>
    </source>
</evidence>
<dbReference type="Pfam" id="PF02811">
    <property type="entry name" value="PHP"/>
    <property type="match status" value="1"/>
</dbReference>
<evidence type="ECO:0000256" key="4">
    <source>
        <dbReference type="ARBA" id="ARBA00022605"/>
    </source>
</evidence>
<dbReference type="UniPathway" id="UPA00031">
    <property type="reaction ID" value="UER00013"/>
</dbReference>
<dbReference type="GO" id="GO:0005737">
    <property type="term" value="C:cytoplasm"/>
    <property type="evidence" value="ECO:0007669"/>
    <property type="project" value="TreeGrafter"/>
</dbReference>
<keyword evidence="5 8" id="KW-0378">Hydrolase</keyword>
<dbReference type="InterPro" id="IPR004013">
    <property type="entry name" value="PHP_dom"/>
</dbReference>
<dbReference type="GO" id="GO:0000105">
    <property type="term" value="P:L-histidine biosynthetic process"/>
    <property type="evidence" value="ECO:0007669"/>
    <property type="project" value="UniProtKB-UniRule"/>
</dbReference>
<dbReference type="CDD" id="cd12110">
    <property type="entry name" value="PHP_HisPPase_Hisj_like"/>
    <property type="match status" value="1"/>
</dbReference>
<dbReference type="Proteomes" id="UP000284731">
    <property type="component" value="Unassembled WGS sequence"/>
</dbReference>
<comment type="similarity">
    <text evidence="2 8">Belongs to the PHP hydrolase family. HisK subfamily.</text>
</comment>
<dbReference type="AlphaFoldDB" id="A0A412PCB9"/>
<comment type="pathway">
    <text evidence="1 8">Amino-acid biosynthesis; L-histidine biosynthesis; L-histidine from 5-phospho-alpha-D-ribose 1-diphosphate: step 8/9.</text>
</comment>
<evidence type="ECO:0000313" key="10">
    <source>
        <dbReference type="EMBL" id="RGT54867.1"/>
    </source>
</evidence>
<evidence type="ECO:0000313" key="11">
    <source>
        <dbReference type="Proteomes" id="UP000284731"/>
    </source>
</evidence>
<name>A0A412PCB9_9FIRM</name>
<dbReference type="GO" id="GO:0004401">
    <property type="term" value="F:histidinol-phosphatase activity"/>
    <property type="evidence" value="ECO:0007669"/>
    <property type="project" value="UniProtKB-UniRule"/>
</dbReference>